<proteinExistence type="inferred from homology"/>
<evidence type="ECO:0000256" key="5">
    <source>
        <dbReference type="RuleBase" id="RU367124"/>
    </source>
</evidence>
<accession>A0A6A3YM68</accession>
<dbReference type="Proteomes" id="UP000441208">
    <property type="component" value="Unassembled WGS sequence"/>
</dbReference>
<evidence type="ECO:0000313" key="16">
    <source>
        <dbReference type="Proteomes" id="UP000440367"/>
    </source>
</evidence>
<evidence type="ECO:0000313" key="10">
    <source>
        <dbReference type="EMBL" id="KAE9205046.1"/>
    </source>
</evidence>
<feature type="signal peptide" evidence="5">
    <location>
        <begin position="1"/>
        <end position="20"/>
    </location>
</feature>
<dbReference type="Proteomes" id="UP000437068">
    <property type="component" value="Unassembled WGS sequence"/>
</dbReference>
<dbReference type="EMBL" id="QXGE01000811">
    <property type="protein sequence ID" value="KAE9303274.1"/>
    <property type="molecule type" value="Genomic_DNA"/>
</dbReference>
<evidence type="ECO:0000256" key="3">
    <source>
        <dbReference type="ARBA" id="ARBA00022525"/>
    </source>
</evidence>
<dbReference type="EMBL" id="QXGB01000758">
    <property type="protein sequence ID" value="KAE9205046.1"/>
    <property type="molecule type" value="Genomic_DNA"/>
</dbReference>
<evidence type="ECO:0000313" key="11">
    <source>
        <dbReference type="EMBL" id="KAE9221063.1"/>
    </source>
</evidence>
<comment type="similarity">
    <text evidence="2 5">Belongs to the RxLR effector family.</text>
</comment>
<evidence type="ECO:0000313" key="18">
    <source>
        <dbReference type="Proteomes" id="UP000441208"/>
    </source>
</evidence>
<keyword evidence="3 5" id="KW-0964">Secreted</keyword>
<feature type="region of interest" description="Disordered" evidence="6">
    <location>
        <begin position="23"/>
        <end position="43"/>
    </location>
</feature>
<sequence length="128" mass="14875">MRLSQVLVLIAASFLVASEAHSTTTESNQVKLSEVASPSGPNQRLLRTHQQIVEDEDDSSEERTFTPTQLEKLERYATKLGINWERAQRDTQYLQAHARYSEYQKKANRYIKRNKQPVTPRITYSENY</sequence>
<evidence type="ECO:0000256" key="2">
    <source>
        <dbReference type="ARBA" id="ARBA00010400"/>
    </source>
</evidence>
<dbReference type="Proteomes" id="UP000433483">
    <property type="component" value="Unassembled WGS sequence"/>
</dbReference>
<dbReference type="EMBL" id="QXGA01000780">
    <property type="protein sequence ID" value="KAE9141296.1"/>
    <property type="molecule type" value="Genomic_DNA"/>
</dbReference>
<dbReference type="Proteomes" id="UP000429523">
    <property type="component" value="Unassembled WGS sequence"/>
</dbReference>
<name>A0A6A3YM68_9STRA</name>
<evidence type="ECO:0000313" key="9">
    <source>
        <dbReference type="EMBL" id="KAE9141296.1"/>
    </source>
</evidence>
<dbReference type="EMBL" id="QXGD01000893">
    <property type="protein sequence ID" value="KAE9221063.1"/>
    <property type="molecule type" value="Genomic_DNA"/>
</dbReference>
<dbReference type="EMBL" id="QXFZ01000778">
    <property type="protein sequence ID" value="KAE9105073.1"/>
    <property type="molecule type" value="Genomic_DNA"/>
</dbReference>
<evidence type="ECO:0000256" key="4">
    <source>
        <dbReference type="ARBA" id="ARBA00022729"/>
    </source>
</evidence>
<keyword evidence="4 5" id="KW-0732">Signal</keyword>
<evidence type="ECO:0000313" key="12">
    <source>
        <dbReference type="EMBL" id="KAE9303274.1"/>
    </source>
</evidence>
<feature type="chain" id="PRO_5033932580" description="RxLR effector protein" evidence="5">
    <location>
        <begin position="21"/>
        <end position="128"/>
    </location>
</feature>
<comment type="caution">
    <text evidence="11">The sequence shown here is derived from an EMBL/GenBank/DDBJ whole genome shotgun (WGS) entry which is preliminary data.</text>
</comment>
<dbReference type="Pfam" id="PF16810">
    <property type="entry name" value="RXLR"/>
    <property type="match status" value="1"/>
</dbReference>
<gene>
    <name evidence="12" type="ORF">PF001_g13625</name>
    <name evidence="11" type="ORF">PF002_g15701</name>
    <name evidence="10" type="ORF">PF005_g13569</name>
    <name evidence="9" type="ORF">PF006_g13230</name>
    <name evidence="8" type="ORF">PF007_g13825</name>
    <name evidence="7" type="ORF">PF009_g12881</name>
</gene>
<organism evidence="11 16">
    <name type="scientific">Phytophthora fragariae</name>
    <dbReference type="NCBI Taxonomy" id="53985"/>
    <lineage>
        <taxon>Eukaryota</taxon>
        <taxon>Sar</taxon>
        <taxon>Stramenopiles</taxon>
        <taxon>Oomycota</taxon>
        <taxon>Peronosporomycetes</taxon>
        <taxon>Peronosporales</taxon>
        <taxon>Peronosporaceae</taxon>
        <taxon>Phytophthora</taxon>
    </lineage>
</organism>
<protein>
    <recommendedName>
        <fullName evidence="5">RxLR effector protein</fullName>
    </recommendedName>
</protein>
<evidence type="ECO:0000313" key="13">
    <source>
        <dbReference type="Proteomes" id="UP000429523"/>
    </source>
</evidence>
<evidence type="ECO:0000313" key="14">
    <source>
        <dbReference type="Proteomes" id="UP000433483"/>
    </source>
</evidence>
<evidence type="ECO:0000313" key="7">
    <source>
        <dbReference type="EMBL" id="KAE8937216.1"/>
    </source>
</evidence>
<comment type="subcellular location">
    <subcellularLocation>
        <location evidence="1 5">Secreted</location>
    </subcellularLocation>
</comment>
<dbReference type="Proteomes" id="UP000440732">
    <property type="component" value="Unassembled WGS sequence"/>
</dbReference>
<comment type="function">
    <text evidence="5">Effector that suppresses plant defense responses during pathogen infection.</text>
</comment>
<keyword evidence="14" id="KW-1185">Reference proteome</keyword>
<evidence type="ECO:0000256" key="6">
    <source>
        <dbReference type="SAM" id="MobiDB-lite"/>
    </source>
</evidence>
<evidence type="ECO:0000313" key="17">
    <source>
        <dbReference type="Proteomes" id="UP000440732"/>
    </source>
</evidence>
<dbReference type="Proteomes" id="UP000440367">
    <property type="component" value="Unassembled WGS sequence"/>
</dbReference>
<evidence type="ECO:0000313" key="15">
    <source>
        <dbReference type="Proteomes" id="UP000437068"/>
    </source>
</evidence>
<reference evidence="13 14" key="1">
    <citation type="submission" date="2018-08" db="EMBL/GenBank/DDBJ databases">
        <title>Genomic investigation of the strawberry pathogen Phytophthora fragariae indicates pathogenicity is determined by transcriptional variation in three key races.</title>
        <authorList>
            <person name="Adams T.M."/>
            <person name="Armitage A.D."/>
            <person name="Sobczyk M.K."/>
            <person name="Bates H.J."/>
            <person name="Dunwell J.M."/>
            <person name="Nellist C.F."/>
            <person name="Harrison R.J."/>
        </authorList>
    </citation>
    <scope>NUCLEOTIDE SEQUENCE [LARGE SCALE GENOMIC DNA]</scope>
    <source>
        <strain evidence="12 15">A4</strain>
        <strain evidence="11 16">BC-1</strain>
        <strain evidence="10 14">NOV-27</strain>
        <strain evidence="9 17">NOV-5</strain>
        <strain evidence="8 18">NOV-71</strain>
        <strain evidence="7 13">NOV-9</strain>
    </source>
</reference>
<dbReference type="OrthoDB" id="95103at2759"/>
<dbReference type="InterPro" id="IPR031825">
    <property type="entry name" value="RXLR"/>
</dbReference>
<comment type="domain">
    <text evidence="5">The RxLR-dEER motif acts to carry the protein into the host cell cytoplasm through binding to cell surface phosphatidylinositol-3-phosphate.</text>
</comment>
<dbReference type="GO" id="GO:0005576">
    <property type="term" value="C:extracellular region"/>
    <property type="evidence" value="ECO:0007669"/>
    <property type="project" value="UniProtKB-SubCell"/>
</dbReference>
<evidence type="ECO:0000256" key="1">
    <source>
        <dbReference type="ARBA" id="ARBA00004613"/>
    </source>
</evidence>
<dbReference type="AlphaFoldDB" id="A0A6A3YM68"/>
<dbReference type="EMBL" id="QXGF01000654">
    <property type="protein sequence ID" value="KAE8937216.1"/>
    <property type="molecule type" value="Genomic_DNA"/>
</dbReference>
<evidence type="ECO:0000313" key="8">
    <source>
        <dbReference type="EMBL" id="KAE9105073.1"/>
    </source>
</evidence>